<feature type="domain" description="Leucine-binding protein" evidence="5">
    <location>
        <begin position="33"/>
        <end position="371"/>
    </location>
</feature>
<evidence type="ECO:0000256" key="4">
    <source>
        <dbReference type="SAM" id="SignalP"/>
    </source>
</evidence>
<reference evidence="6 7" key="1">
    <citation type="submission" date="2014-11" db="EMBL/GenBank/DDBJ databases">
        <title>Genomics and ecophysiology of heterotrophic nitrogen fixing bacteria isolated from estuarine surface water.</title>
        <authorList>
            <person name="Bentzon-Tilia M."/>
            <person name="Severin I."/>
            <person name="Hansen L.H."/>
            <person name="Riemann L."/>
        </authorList>
    </citation>
    <scope>NUCLEOTIDE SEQUENCE [LARGE SCALE GENOMIC DNA]</scope>
    <source>
        <strain evidence="6 7">BAL398</strain>
    </source>
</reference>
<keyword evidence="2 4" id="KW-0732">Signal</keyword>
<evidence type="ECO:0000256" key="1">
    <source>
        <dbReference type="ARBA" id="ARBA00010062"/>
    </source>
</evidence>
<dbReference type="EMBL" id="JXXE01000380">
    <property type="protein sequence ID" value="KIZ40044.1"/>
    <property type="molecule type" value="Genomic_DNA"/>
</dbReference>
<keyword evidence="3" id="KW-0029">Amino-acid transport</keyword>
<accession>A0A0D7EGT7</accession>
<protein>
    <submittedName>
        <fullName evidence="6">ABC transporter substrate-binding protein</fullName>
    </submittedName>
</protein>
<evidence type="ECO:0000259" key="5">
    <source>
        <dbReference type="Pfam" id="PF13458"/>
    </source>
</evidence>
<dbReference type="PATRIC" id="fig|1076.23.peg.4260"/>
<dbReference type="CDD" id="cd06345">
    <property type="entry name" value="PBP1_ABC_ligand_binding-like"/>
    <property type="match status" value="1"/>
</dbReference>
<gene>
    <name evidence="6" type="ORF">OO17_18780</name>
</gene>
<keyword evidence="3" id="KW-0813">Transport</keyword>
<proteinExistence type="inferred from homology"/>
<dbReference type="InterPro" id="IPR051010">
    <property type="entry name" value="BCAA_transport"/>
</dbReference>
<organism evidence="6 7">
    <name type="scientific">Rhodopseudomonas palustris</name>
    <dbReference type="NCBI Taxonomy" id="1076"/>
    <lineage>
        <taxon>Bacteria</taxon>
        <taxon>Pseudomonadati</taxon>
        <taxon>Pseudomonadota</taxon>
        <taxon>Alphaproteobacteria</taxon>
        <taxon>Hyphomicrobiales</taxon>
        <taxon>Nitrobacteraceae</taxon>
        <taxon>Rhodopseudomonas</taxon>
    </lineage>
</organism>
<comment type="similarity">
    <text evidence="1">Belongs to the leucine-binding protein family.</text>
</comment>
<feature type="signal peptide" evidence="4">
    <location>
        <begin position="1"/>
        <end position="30"/>
    </location>
</feature>
<dbReference type="Gene3D" id="3.40.50.2300">
    <property type="match status" value="2"/>
</dbReference>
<dbReference type="RefSeq" id="WP_044414488.1">
    <property type="nucleotide sequence ID" value="NZ_JXXE01000380.1"/>
</dbReference>
<dbReference type="AlphaFoldDB" id="A0A0D7EGT7"/>
<sequence length="415" mass="44613">MIAAFPRSSWSLRAFVAATAIGFGASSALAADPIKIGVIAEAQAIAGASIPQAAQMAADEINAKGGVDGRKIEIVTYDNHSSSADSVRAFQRAVNEDKVHAVIASYISEVVLALMPWASRLKTPFITPGAASNEITKAIHKDYEKNKYTFHGYLTSGELATSVCDAAKDLLVDGKHMKSSVIMSEDAAWTKPLDVGYQECLPKIGLKVLDHIRFSPDTTDFTPIFNKIEGAKPDVIITGISHVGVQPTVQWKNQQVPIPMLGISSQATNSTFGKDTNDASDGVLYQGVSGPGVAVTPKSVPFAEGFKTKFGNYPSYAGYTSYDEVYYIADAVKRAGSTDADKLVAALEKTDWEGTIGRIQFYGKDDEFTHGLKYGKGLITGLMLQWQDGKQVSVWPPEVAKAKIKFPAFIKVTSN</sequence>
<dbReference type="OrthoDB" id="5415167at2"/>
<dbReference type="GO" id="GO:0006865">
    <property type="term" value="P:amino acid transport"/>
    <property type="evidence" value="ECO:0007669"/>
    <property type="project" value="UniProtKB-KW"/>
</dbReference>
<comment type="caution">
    <text evidence="6">The sequence shown here is derived from an EMBL/GenBank/DDBJ whole genome shotgun (WGS) entry which is preliminary data.</text>
</comment>
<evidence type="ECO:0000313" key="7">
    <source>
        <dbReference type="Proteomes" id="UP000032515"/>
    </source>
</evidence>
<dbReference type="PANTHER" id="PTHR30483:SF6">
    <property type="entry name" value="PERIPLASMIC BINDING PROTEIN OF ABC TRANSPORTER FOR NATURAL AMINO ACIDS"/>
    <property type="match status" value="1"/>
</dbReference>
<evidence type="ECO:0000256" key="3">
    <source>
        <dbReference type="ARBA" id="ARBA00022970"/>
    </source>
</evidence>
<dbReference type="InterPro" id="IPR028082">
    <property type="entry name" value="Peripla_BP_I"/>
</dbReference>
<name>A0A0D7EGT7_RHOPL</name>
<evidence type="ECO:0000256" key="2">
    <source>
        <dbReference type="ARBA" id="ARBA00022729"/>
    </source>
</evidence>
<feature type="chain" id="PRO_5002319605" evidence="4">
    <location>
        <begin position="31"/>
        <end position="415"/>
    </location>
</feature>
<dbReference type="PANTHER" id="PTHR30483">
    <property type="entry name" value="LEUCINE-SPECIFIC-BINDING PROTEIN"/>
    <property type="match status" value="1"/>
</dbReference>
<evidence type="ECO:0000313" key="6">
    <source>
        <dbReference type="EMBL" id="KIZ40044.1"/>
    </source>
</evidence>
<dbReference type="SUPFAM" id="SSF53822">
    <property type="entry name" value="Periplasmic binding protein-like I"/>
    <property type="match status" value="1"/>
</dbReference>
<dbReference type="Pfam" id="PF13458">
    <property type="entry name" value="Peripla_BP_6"/>
    <property type="match status" value="1"/>
</dbReference>
<dbReference type="InterPro" id="IPR028081">
    <property type="entry name" value="Leu-bd"/>
</dbReference>
<dbReference type="Proteomes" id="UP000032515">
    <property type="component" value="Unassembled WGS sequence"/>
</dbReference>